<evidence type="ECO:0000256" key="1">
    <source>
        <dbReference type="SAM" id="Phobius"/>
    </source>
</evidence>
<keyword evidence="4" id="KW-1185">Reference proteome</keyword>
<sequence length="229" mass="25005">MTTPSLKNSGFLSREWPALLILAFAFAVALWAWPNTPERIPVHWGLDGQPDRYGSRFEGLLALPVIAGVIYVAVLLLERKEAARVRGVGSALYSVRLGVVLMLCLISVSGPLGWSMMRSAVIGAGLLFMLIGNVMGKVGPNRHTGPRLVWTFASDRAWYATSRRGAVLLVLSGALILLAGLLLPQAALIPWVLPLGMIVLLLAQAVYLNRYARQVWSEDPERRPVSRPS</sequence>
<protein>
    <submittedName>
        <fullName evidence="3">Putative membrane protein</fullName>
    </submittedName>
</protein>
<accession>A0A841HUS2</accession>
<keyword evidence="1" id="KW-0812">Transmembrane</keyword>
<dbReference type="Pfam" id="PF07853">
    <property type="entry name" value="DUF1648"/>
    <property type="match status" value="1"/>
</dbReference>
<feature type="domain" description="DUF1648" evidence="2">
    <location>
        <begin position="20"/>
        <end position="67"/>
    </location>
</feature>
<feature type="transmembrane region" description="Helical" evidence="1">
    <location>
        <begin position="116"/>
        <end position="135"/>
    </location>
</feature>
<dbReference type="InterPro" id="IPR012867">
    <property type="entry name" value="DUF1648"/>
</dbReference>
<dbReference type="EMBL" id="JACHHG010000002">
    <property type="protein sequence ID" value="MBB6097107.1"/>
    <property type="molecule type" value="Genomic_DNA"/>
</dbReference>
<dbReference type="PIRSF" id="PIRSF038959">
    <property type="entry name" value="SdpI"/>
    <property type="match status" value="1"/>
</dbReference>
<comment type="caution">
    <text evidence="3">The sequence shown here is derived from an EMBL/GenBank/DDBJ whole genome shotgun (WGS) entry which is preliminary data.</text>
</comment>
<dbReference type="InterPro" id="IPR026272">
    <property type="entry name" value="SdpI"/>
</dbReference>
<feature type="transmembrane region" description="Helical" evidence="1">
    <location>
        <begin position="166"/>
        <end position="183"/>
    </location>
</feature>
<dbReference type="PANTHER" id="PTHR37810:SF5">
    <property type="entry name" value="IMMUNITY PROTEIN SDPI"/>
    <property type="match status" value="1"/>
</dbReference>
<name>A0A841HUS2_9DEIO</name>
<dbReference type="RefSeq" id="WP_183984227.1">
    <property type="nucleotide sequence ID" value="NZ_JACHHG010000002.1"/>
</dbReference>
<feature type="transmembrane region" description="Helical" evidence="1">
    <location>
        <begin position="89"/>
        <end position="110"/>
    </location>
</feature>
<feature type="transmembrane region" description="Helical" evidence="1">
    <location>
        <begin position="16"/>
        <end position="33"/>
    </location>
</feature>
<gene>
    <name evidence="3" type="ORF">HNR42_000521</name>
</gene>
<evidence type="ECO:0000313" key="3">
    <source>
        <dbReference type="EMBL" id="MBB6097107.1"/>
    </source>
</evidence>
<dbReference type="Proteomes" id="UP000569951">
    <property type="component" value="Unassembled WGS sequence"/>
</dbReference>
<dbReference type="Pfam" id="PF13630">
    <property type="entry name" value="SdpI"/>
    <property type="match status" value="1"/>
</dbReference>
<proteinExistence type="predicted"/>
<reference evidence="3 4" key="1">
    <citation type="submission" date="2020-08" db="EMBL/GenBank/DDBJ databases">
        <title>Genomic Encyclopedia of Type Strains, Phase IV (KMG-IV): sequencing the most valuable type-strain genomes for metagenomic binning, comparative biology and taxonomic classification.</title>
        <authorList>
            <person name="Goeker M."/>
        </authorList>
    </citation>
    <scope>NUCLEOTIDE SEQUENCE [LARGE SCALE GENOMIC DNA]</scope>
    <source>
        <strain evidence="3 4">DSM 21458</strain>
    </source>
</reference>
<keyword evidence="1" id="KW-0472">Membrane</keyword>
<dbReference type="InterPro" id="IPR025962">
    <property type="entry name" value="SdpI/YhfL"/>
</dbReference>
<keyword evidence="1" id="KW-1133">Transmembrane helix</keyword>
<evidence type="ECO:0000259" key="2">
    <source>
        <dbReference type="Pfam" id="PF07853"/>
    </source>
</evidence>
<dbReference type="AlphaFoldDB" id="A0A841HUS2"/>
<evidence type="ECO:0000313" key="4">
    <source>
        <dbReference type="Proteomes" id="UP000569951"/>
    </source>
</evidence>
<dbReference type="PANTHER" id="PTHR37810">
    <property type="entry name" value="IMMUNITY PROTEIN SDPI"/>
    <property type="match status" value="1"/>
</dbReference>
<dbReference type="GO" id="GO:0009636">
    <property type="term" value="P:response to toxic substance"/>
    <property type="evidence" value="ECO:0007669"/>
    <property type="project" value="TreeGrafter"/>
</dbReference>
<feature type="transmembrane region" description="Helical" evidence="1">
    <location>
        <begin position="189"/>
        <end position="208"/>
    </location>
</feature>
<feature type="transmembrane region" description="Helical" evidence="1">
    <location>
        <begin position="53"/>
        <end position="77"/>
    </location>
</feature>
<organism evidence="3 4">
    <name type="scientific">Deinobacterium chartae</name>
    <dbReference type="NCBI Taxonomy" id="521158"/>
    <lineage>
        <taxon>Bacteria</taxon>
        <taxon>Thermotogati</taxon>
        <taxon>Deinococcota</taxon>
        <taxon>Deinococci</taxon>
        <taxon>Deinococcales</taxon>
        <taxon>Deinococcaceae</taxon>
        <taxon>Deinobacterium</taxon>
    </lineage>
</organism>